<comment type="similarity">
    <text evidence="2 16 17">Belongs to the glutamine synthetase family.</text>
</comment>
<gene>
    <name evidence="20" type="primary">glnA</name>
    <name evidence="20" type="ORF">CJ255_15045</name>
</gene>
<accession>A0A2A6RHA6</accession>
<evidence type="ECO:0000256" key="8">
    <source>
        <dbReference type="ARBA" id="ARBA00022741"/>
    </source>
</evidence>
<evidence type="ECO:0000256" key="5">
    <source>
        <dbReference type="ARBA" id="ARBA00022490"/>
    </source>
</evidence>
<dbReference type="PROSITE" id="PS51987">
    <property type="entry name" value="GS_CATALYTIC"/>
    <property type="match status" value="1"/>
</dbReference>
<evidence type="ECO:0000256" key="15">
    <source>
        <dbReference type="PIRSR" id="PIRSR604809-3"/>
    </source>
</evidence>
<evidence type="ECO:0000259" key="18">
    <source>
        <dbReference type="PROSITE" id="PS51986"/>
    </source>
</evidence>
<dbReference type="GO" id="GO:0046872">
    <property type="term" value="F:metal ion binding"/>
    <property type="evidence" value="ECO:0007669"/>
    <property type="project" value="UniProtKB-KW"/>
</dbReference>
<feature type="binding site" evidence="15">
    <location>
        <position position="337"/>
    </location>
    <ligand>
        <name>Mg(2+)</name>
        <dbReference type="ChEBI" id="CHEBI:18420"/>
        <label>1</label>
    </ligand>
</feature>
<feature type="binding site" evidence="14">
    <location>
        <begin position="246"/>
        <end position="248"/>
    </location>
    <ligand>
        <name>ATP</name>
        <dbReference type="ChEBI" id="CHEBI:30616"/>
    </ligand>
</feature>
<dbReference type="PROSITE" id="PS00181">
    <property type="entry name" value="GLNA_ATP"/>
    <property type="match status" value="1"/>
</dbReference>
<dbReference type="Pfam" id="PF00120">
    <property type="entry name" value="Gln-synt_C"/>
    <property type="match status" value="1"/>
</dbReference>
<comment type="subcellular location">
    <subcellularLocation>
        <location evidence="1">Cytoplasm</location>
    </subcellularLocation>
</comment>
<dbReference type="SUPFAM" id="SSF54368">
    <property type="entry name" value="Glutamine synthetase, N-terminal domain"/>
    <property type="match status" value="1"/>
</dbReference>
<feature type="binding site" evidence="13">
    <location>
        <position position="305"/>
    </location>
    <ligand>
        <name>L-glutamate</name>
        <dbReference type="ChEBI" id="CHEBI:29985"/>
    </ligand>
</feature>
<reference evidence="21" key="1">
    <citation type="submission" date="2017-08" db="EMBL/GenBank/DDBJ databases">
        <authorList>
            <person name="Grouzdev D.S."/>
            <person name="Gaisin V.A."/>
            <person name="Rysina M.S."/>
            <person name="Gorlenko V.M."/>
        </authorList>
    </citation>
    <scope>NUCLEOTIDE SEQUENCE [LARGE SCALE GENOMIC DNA]</scope>
    <source>
        <strain evidence="21">Kir15-3F</strain>
    </source>
</reference>
<feature type="binding site" evidence="13">
    <location>
        <position position="317"/>
    </location>
    <ligand>
        <name>L-glutamate</name>
        <dbReference type="ChEBI" id="CHEBI:29985"/>
    </ligand>
</feature>
<feature type="binding site" evidence="13">
    <location>
        <position position="339"/>
    </location>
    <ligand>
        <name>L-glutamate</name>
        <dbReference type="ChEBI" id="CHEBI:29985"/>
    </ligand>
</feature>
<feature type="binding site" evidence="15">
    <location>
        <position position="134"/>
    </location>
    <ligand>
        <name>Mg(2+)</name>
        <dbReference type="ChEBI" id="CHEBI:18420"/>
        <label>1</label>
    </ligand>
</feature>
<feature type="binding site" evidence="13">
    <location>
        <position position="299"/>
    </location>
    <ligand>
        <name>L-glutamate</name>
        <dbReference type="ChEBI" id="CHEBI:29985"/>
    </ligand>
</feature>
<dbReference type="EMBL" id="NQWI01000080">
    <property type="protein sequence ID" value="PDW02230.1"/>
    <property type="molecule type" value="Genomic_DNA"/>
</dbReference>
<dbReference type="InterPro" id="IPR004809">
    <property type="entry name" value="Gln_synth_I"/>
</dbReference>
<dbReference type="RefSeq" id="WP_097644920.1">
    <property type="nucleotide sequence ID" value="NZ_NQWI01000080.1"/>
</dbReference>
<proteinExistence type="inferred from homology"/>
<evidence type="ECO:0000256" key="6">
    <source>
        <dbReference type="ARBA" id="ARBA00022598"/>
    </source>
</evidence>
<dbReference type="Pfam" id="PF03951">
    <property type="entry name" value="Gln-synt_N"/>
    <property type="match status" value="1"/>
</dbReference>
<evidence type="ECO:0000259" key="19">
    <source>
        <dbReference type="PROSITE" id="PS51987"/>
    </source>
</evidence>
<evidence type="ECO:0000256" key="10">
    <source>
        <dbReference type="ARBA" id="ARBA00022842"/>
    </source>
</evidence>
<name>A0A2A6RHA6_9CHLR</name>
<organism evidence="20 21">
    <name type="scientific">Candidatus Viridilinea mediisalina</name>
    <dbReference type="NCBI Taxonomy" id="2024553"/>
    <lineage>
        <taxon>Bacteria</taxon>
        <taxon>Bacillati</taxon>
        <taxon>Chloroflexota</taxon>
        <taxon>Chloroflexia</taxon>
        <taxon>Chloroflexales</taxon>
        <taxon>Chloroflexineae</taxon>
        <taxon>Oscillochloridaceae</taxon>
        <taxon>Candidatus Viridilinea</taxon>
    </lineage>
</organism>
<dbReference type="PROSITE" id="PS51986">
    <property type="entry name" value="GS_BETA_GRASP"/>
    <property type="match status" value="1"/>
</dbReference>
<feature type="domain" description="GS catalytic" evidence="19">
    <location>
        <begin position="109"/>
        <end position="445"/>
    </location>
</feature>
<evidence type="ECO:0000256" key="3">
    <source>
        <dbReference type="ARBA" id="ARBA00012937"/>
    </source>
</evidence>
<dbReference type="Gene3D" id="3.10.20.70">
    <property type="entry name" value="Glutamine synthetase, N-terminal domain"/>
    <property type="match status" value="1"/>
</dbReference>
<dbReference type="InterPro" id="IPR036651">
    <property type="entry name" value="Gln_synt_N_sf"/>
</dbReference>
<keyword evidence="8 14" id="KW-0547">Nucleotide-binding</keyword>
<keyword evidence="6 20" id="KW-0436">Ligase</keyword>
<dbReference type="AlphaFoldDB" id="A0A2A6RHA6"/>
<dbReference type="Proteomes" id="UP000220527">
    <property type="component" value="Unassembled WGS sequence"/>
</dbReference>
<feature type="binding site" evidence="14">
    <location>
        <position position="317"/>
    </location>
    <ligand>
        <name>ATP</name>
        <dbReference type="ChEBI" id="CHEBI:30616"/>
    </ligand>
</feature>
<evidence type="ECO:0000256" key="12">
    <source>
        <dbReference type="ARBA" id="ARBA00049436"/>
    </source>
</evidence>
<feature type="binding site" evidence="14">
    <location>
        <position position="183"/>
    </location>
    <ligand>
        <name>ATP</name>
        <dbReference type="ChEBI" id="CHEBI:30616"/>
    </ligand>
</feature>
<evidence type="ECO:0000313" key="21">
    <source>
        <dbReference type="Proteomes" id="UP000220527"/>
    </source>
</evidence>
<dbReference type="NCBIfam" id="TIGR00653">
    <property type="entry name" value="GlnA"/>
    <property type="match status" value="1"/>
</dbReference>
<comment type="cofactor">
    <cofactor evidence="15">
        <name>Mg(2+)</name>
        <dbReference type="ChEBI" id="CHEBI:18420"/>
    </cofactor>
    <text evidence="15">Binds 2 Mg(2+) ions per subunit.</text>
</comment>
<dbReference type="InterPro" id="IPR008146">
    <property type="entry name" value="Gln_synth_cat_dom"/>
</dbReference>
<dbReference type="SUPFAM" id="SSF55931">
    <property type="entry name" value="Glutamine synthetase/guanido kinase"/>
    <property type="match status" value="1"/>
</dbReference>
<keyword evidence="21" id="KW-1185">Reference proteome</keyword>
<evidence type="ECO:0000256" key="11">
    <source>
        <dbReference type="ARBA" id="ARBA00030668"/>
    </source>
</evidence>
<protein>
    <recommendedName>
        <fullName evidence="4">Glutamine synthetase</fullName>
        <ecNumber evidence="3">6.3.1.2</ecNumber>
    </recommendedName>
    <alternativeName>
        <fullName evidence="11">Glutamate--ammonia ligase</fullName>
    </alternativeName>
</protein>
<feature type="domain" description="GS beta-grasp" evidence="18">
    <location>
        <begin position="16"/>
        <end position="102"/>
    </location>
</feature>
<dbReference type="GO" id="GO:0005524">
    <property type="term" value="F:ATP binding"/>
    <property type="evidence" value="ECO:0007669"/>
    <property type="project" value="UniProtKB-KW"/>
</dbReference>
<evidence type="ECO:0000256" key="16">
    <source>
        <dbReference type="PROSITE-ProRule" id="PRU01330"/>
    </source>
</evidence>
<dbReference type="InterPro" id="IPR008147">
    <property type="entry name" value="Gln_synt_N"/>
</dbReference>
<dbReference type="InterPro" id="IPR014746">
    <property type="entry name" value="Gln_synth/guanido_kin_cat_dom"/>
</dbReference>
<keyword evidence="5" id="KW-0963">Cytoplasm</keyword>
<dbReference type="GO" id="GO:0006542">
    <property type="term" value="P:glutamine biosynthetic process"/>
    <property type="evidence" value="ECO:0007669"/>
    <property type="project" value="InterPro"/>
</dbReference>
<evidence type="ECO:0000256" key="7">
    <source>
        <dbReference type="ARBA" id="ARBA00022723"/>
    </source>
</evidence>
<keyword evidence="9 14" id="KW-0067">ATP-binding</keyword>
<dbReference type="SMART" id="SM01230">
    <property type="entry name" value="Gln-synt_C"/>
    <property type="match status" value="1"/>
</dbReference>
<evidence type="ECO:0000313" key="20">
    <source>
        <dbReference type="EMBL" id="PDW02230.1"/>
    </source>
</evidence>
<comment type="catalytic activity">
    <reaction evidence="12">
        <text>L-glutamate + NH4(+) + ATP = L-glutamine + ADP + phosphate + H(+)</text>
        <dbReference type="Rhea" id="RHEA:16169"/>
        <dbReference type="ChEBI" id="CHEBI:15378"/>
        <dbReference type="ChEBI" id="CHEBI:28938"/>
        <dbReference type="ChEBI" id="CHEBI:29985"/>
        <dbReference type="ChEBI" id="CHEBI:30616"/>
        <dbReference type="ChEBI" id="CHEBI:43474"/>
        <dbReference type="ChEBI" id="CHEBI:58359"/>
        <dbReference type="ChEBI" id="CHEBI:456216"/>
        <dbReference type="EC" id="6.3.1.2"/>
    </reaction>
</comment>
<evidence type="ECO:0000256" key="17">
    <source>
        <dbReference type="RuleBase" id="RU000384"/>
    </source>
</evidence>
<dbReference type="PANTHER" id="PTHR43785">
    <property type="entry name" value="GAMMA-GLUTAMYLPUTRESCINE SYNTHETASE"/>
    <property type="match status" value="1"/>
</dbReference>
<feature type="binding site" evidence="15">
    <location>
        <position position="244"/>
    </location>
    <ligand>
        <name>Mg(2+)</name>
        <dbReference type="ChEBI" id="CHEBI:18420"/>
        <label>1</label>
    </ligand>
</feature>
<evidence type="ECO:0000256" key="2">
    <source>
        <dbReference type="ARBA" id="ARBA00009897"/>
    </source>
</evidence>
<sequence>MTDDARQTLLQRAEEDRVAFVNLQFSDVLGMAKTVTIPVDELEDALDHGVWFDGSAIEGFARSVESDMYLVPDLATYALVPWEQHDDLATARMICNIYTPDGRPFGGDPRHILASVSRQAADLGFSFHVAPELEFFLFKLDGDGRASHLPQDYAGYFDVSTDQATLIRRQMVRALQRFGIVVEAAHHEVAAGQHEIDLRHAEALQAADQTVTARLTLKAIAQFNGLYATFMPKPVAGVNGSGMHLHQSLFDLVTGQNVFADPNDAYGLSATARHFIAGLLEHARGMCAILAPLVNSYKRLVPGFEAPVHISWGRTNRSALVRVPSITTGRHQSTRIELRCPDPSCNPYLAYAVMLAAGLDGIKRKLPLREAAEEDLFHVDPRARGLQTLPASLGDALDAMRQNTLIQQALGPIVYERFVEARQLEWDNYRSFVSEWELSRYLGVF</sequence>
<feature type="binding site" evidence="15">
    <location>
        <position position="195"/>
    </location>
    <ligand>
        <name>Mg(2+)</name>
        <dbReference type="ChEBI" id="CHEBI:18420"/>
        <label>1</label>
    </ligand>
</feature>
<dbReference type="OrthoDB" id="9807095at2"/>
<dbReference type="GO" id="GO:0004356">
    <property type="term" value="F:glutamine synthetase activity"/>
    <property type="evidence" value="ECO:0007669"/>
    <property type="project" value="UniProtKB-EC"/>
</dbReference>
<keyword evidence="7 15" id="KW-0479">Metal-binding</keyword>
<feature type="binding site" evidence="13">
    <location>
        <begin position="239"/>
        <end position="240"/>
    </location>
    <ligand>
        <name>L-glutamate</name>
        <dbReference type="ChEBI" id="CHEBI:29985"/>
    </ligand>
</feature>
<dbReference type="PANTHER" id="PTHR43785:SF12">
    <property type="entry name" value="TYPE-1 GLUTAMINE SYNTHETASE 2"/>
    <property type="match status" value="1"/>
</dbReference>
<evidence type="ECO:0000256" key="9">
    <source>
        <dbReference type="ARBA" id="ARBA00022840"/>
    </source>
</evidence>
<evidence type="ECO:0000256" key="13">
    <source>
        <dbReference type="PIRSR" id="PIRSR604809-1"/>
    </source>
</evidence>
<dbReference type="Gene3D" id="3.30.590.10">
    <property type="entry name" value="Glutamine synthetase/guanido kinase, catalytic domain"/>
    <property type="match status" value="1"/>
</dbReference>
<dbReference type="EC" id="6.3.1.2" evidence="3"/>
<keyword evidence="10 15" id="KW-0460">Magnesium</keyword>
<dbReference type="InterPro" id="IPR027303">
    <property type="entry name" value="Gln_synth_gly_rich_site"/>
</dbReference>
<evidence type="ECO:0000256" key="4">
    <source>
        <dbReference type="ARBA" id="ARBA00021364"/>
    </source>
</evidence>
<evidence type="ECO:0000256" key="14">
    <source>
        <dbReference type="PIRSR" id="PIRSR604809-2"/>
    </source>
</evidence>
<comment type="caution">
    <text evidence="20">The sequence shown here is derived from an EMBL/GenBank/DDBJ whole genome shotgun (WGS) entry which is preliminary data.</text>
</comment>
<dbReference type="GO" id="GO:0005737">
    <property type="term" value="C:cytoplasm"/>
    <property type="evidence" value="ECO:0007669"/>
    <property type="project" value="UniProtKB-SubCell"/>
</dbReference>
<feature type="binding site" evidence="15">
    <location>
        <position position="188"/>
    </location>
    <ligand>
        <name>Mg(2+)</name>
        <dbReference type="ChEBI" id="CHEBI:18420"/>
        <label>1</label>
    </ligand>
</feature>
<evidence type="ECO:0000256" key="1">
    <source>
        <dbReference type="ARBA" id="ARBA00004496"/>
    </source>
</evidence>
<feature type="binding site" evidence="15">
    <location>
        <position position="132"/>
    </location>
    <ligand>
        <name>Mg(2+)</name>
        <dbReference type="ChEBI" id="CHEBI:18420"/>
        <label>1</label>
    </ligand>
</feature>